<sequence length="128" mass="14564">MLTLPLRLTAFRVLDGVIIVLYSVGGVQSQSIVVDRQMRIYEVPRLTFINKPDRMGADPWKVLNRVDDILMEKICIHRTEKEPRGFGFVQYVDPTDAANAKHHMDDQILLGRDLLSVVLDRHTIPGLA</sequence>
<gene>
    <name evidence="4" type="ORF">RJT34_20010</name>
</gene>
<evidence type="ECO:0000259" key="3">
    <source>
        <dbReference type="Pfam" id="PF00009"/>
    </source>
</evidence>
<comment type="caution">
    <text evidence="4">The sequence shown here is derived from an EMBL/GenBank/DDBJ whole genome shotgun (WGS) entry which is preliminary data.</text>
</comment>
<dbReference type="GO" id="GO:0003924">
    <property type="term" value="F:GTPase activity"/>
    <property type="evidence" value="ECO:0007669"/>
    <property type="project" value="InterPro"/>
</dbReference>
<dbReference type="GO" id="GO:0003746">
    <property type="term" value="F:translation elongation factor activity"/>
    <property type="evidence" value="ECO:0007669"/>
    <property type="project" value="UniProtKB-KW"/>
</dbReference>
<keyword evidence="5" id="KW-1185">Reference proteome</keyword>
<evidence type="ECO:0000256" key="1">
    <source>
        <dbReference type="ARBA" id="ARBA00022768"/>
    </source>
</evidence>
<dbReference type="PANTHER" id="PTHR43636">
    <property type="entry name" value="ELONGATION FACTOR G, MITOCHONDRIAL"/>
    <property type="match status" value="1"/>
</dbReference>
<dbReference type="Gene3D" id="3.40.50.300">
    <property type="entry name" value="P-loop containing nucleotide triphosphate hydrolases"/>
    <property type="match status" value="1"/>
</dbReference>
<dbReference type="GO" id="GO:0070125">
    <property type="term" value="P:mitochondrial translational elongation"/>
    <property type="evidence" value="ECO:0007669"/>
    <property type="project" value="TreeGrafter"/>
</dbReference>
<keyword evidence="2" id="KW-0648">Protein biosynthesis</keyword>
<reference evidence="4 5" key="1">
    <citation type="submission" date="2024-01" db="EMBL/GenBank/DDBJ databases">
        <title>The genomes of 5 underutilized Papilionoideae crops provide insights into root nodulation and disease resistance.</title>
        <authorList>
            <person name="Yuan L."/>
        </authorList>
    </citation>
    <scope>NUCLEOTIDE SEQUENCE [LARGE SCALE GENOMIC DNA]</scope>
    <source>
        <strain evidence="4">LY-2023</strain>
        <tissue evidence="4">Leaf</tissue>
    </source>
</reference>
<dbReference type="EMBL" id="JAYKXN010000005">
    <property type="protein sequence ID" value="KAK7285246.1"/>
    <property type="molecule type" value="Genomic_DNA"/>
</dbReference>
<dbReference type="GO" id="GO:0005739">
    <property type="term" value="C:mitochondrion"/>
    <property type="evidence" value="ECO:0007669"/>
    <property type="project" value="TreeGrafter"/>
</dbReference>
<dbReference type="Pfam" id="PF00009">
    <property type="entry name" value="GTP_EFTU"/>
    <property type="match status" value="1"/>
</dbReference>
<dbReference type="SUPFAM" id="SSF54928">
    <property type="entry name" value="RNA-binding domain, RBD"/>
    <property type="match status" value="1"/>
</dbReference>
<protein>
    <recommendedName>
        <fullName evidence="3">Tr-type G domain-containing protein</fullName>
    </recommendedName>
</protein>
<keyword evidence="1" id="KW-0251">Elongation factor</keyword>
<name>A0AAN9P5A1_CLITE</name>
<proteinExistence type="predicted"/>
<dbReference type="AlphaFoldDB" id="A0AAN9P5A1"/>
<dbReference type="InterPro" id="IPR035979">
    <property type="entry name" value="RBD_domain_sf"/>
</dbReference>
<dbReference type="InterPro" id="IPR000795">
    <property type="entry name" value="T_Tr_GTP-bd_dom"/>
</dbReference>
<organism evidence="4 5">
    <name type="scientific">Clitoria ternatea</name>
    <name type="common">Butterfly pea</name>
    <dbReference type="NCBI Taxonomy" id="43366"/>
    <lineage>
        <taxon>Eukaryota</taxon>
        <taxon>Viridiplantae</taxon>
        <taxon>Streptophyta</taxon>
        <taxon>Embryophyta</taxon>
        <taxon>Tracheophyta</taxon>
        <taxon>Spermatophyta</taxon>
        <taxon>Magnoliopsida</taxon>
        <taxon>eudicotyledons</taxon>
        <taxon>Gunneridae</taxon>
        <taxon>Pentapetalae</taxon>
        <taxon>rosids</taxon>
        <taxon>fabids</taxon>
        <taxon>Fabales</taxon>
        <taxon>Fabaceae</taxon>
        <taxon>Papilionoideae</taxon>
        <taxon>50 kb inversion clade</taxon>
        <taxon>NPAAA clade</taxon>
        <taxon>indigoferoid/millettioid clade</taxon>
        <taxon>Phaseoleae</taxon>
        <taxon>Clitoria</taxon>
    </lineage>
</organism>
<evidence type="ECO:0000313" key="4">
    <source>
        <dbReference type="EMBL" id="KAK7285246.1"/>
    </source>
</evidence>
<dbReference type="PANTHER" id="PTHR43636:SF2">
    <property type="entry name" value="ELONGATION FACTOR G, MITOCHONDRIAL"/>
    <property type="match status" value="1"/>
</dbReference>
<dbReference type="GO" id="GO:0003723">
    <property type="term" value="F:RNA binding"/>
    <property type="evidence" value="ECO:0007669"/>
    <property type="project" value="InterPro"/>
</dbReference>
<dbReference type="GO" id="GO:0005525">
    <property type="term" value="F:GTP binding"/>
    <property type="evidence" value="ECO:0007669"/>
    <property type="project" value="InterPro"/>
</dbReference>
<dbReference type="InterPro" id="IPR027417">
    <property type="entry name" value="P-loop_NTPase"/>
</dbReference>
<dbReference type="SUPFAM" id="SSF52540">
    <property type="entry name" value="P-loop containing nucleoside triphosphate hydrolases"/>
    <property type="match status" value="1"/>
</dbReference>
<evidence type="ECO:0000256" key="2">
    <source>
        <dbReference type="ARBA" id="ARBA00022917"/>
    </source>
</evidence>
<feature type="domain" description="Tr-type G" evidence="3">
    <location>
        <begin position="9"/>
        <end position="79"/>
    </location>
</feature>
<evidence type="ECO:0000313" key="5">
    <source>
        <dbReference type="Proteomes" id="UP001359559"/>
    </source>
</evidence>
<dbReference type="Proteomes" id="UP001359559">
    <property type="component" value="Unassembled WGS sequence"/>
</dbReference>
<accession>A0AAN9P5A1</accession>